<reference evidence="4 5" key="1">
    <citation type="journal article" date="2012" name="PLoS ONE">
        <title>Sequence and analysis of the genome of the pathogenic yeast Candida orthopsilosis.</title>
        <authorList>
            <person name="Riccombeni A."/>
            <person name="Vidanes G."/>
            <person name="Proux-Wera E."/>
            <person name="Wolfe K.H."/>
            <person name="Butler G."/>
        </authorList>
    </citation>
    <scope>NUCLEOTIDE SEQUENCE [LARGE SCALE GENOMIC DNA]</scope>
    <source>
        <strain evidence="4 5">Co 90-125</strain>
    </source>
</reference>
<dbReference type="GO" id="GO:0000172">
    <property type="term" value="C:ribonuclease MRP complex"/>
    <property type="evidence" value="ECO:0007669"/>
    <property type="project" value="InterPro"/>
</dbReference>
<dbReference type="GO" id="GO:0000294">
    <property type="term" value="P:nuclear-transcribed mRNA catabolic process, RNase MRP-dependent"/>
    <property type="evidence" value="ECO:0007669"/>
    <property type="project" value="TreeGrafter"/>
</dbReference>
<name>H8X7R7_CANO9</name>
<dbReference type="eggNOG" id="ENOG502S59H">
    <property type="taxonomic scope" value="Eukaryota"/>
</dbReference>
<dbReference type="GO" id="GO:0001682">
    <property type="term" value="P:tRNA 5'-leader removal"/>
    <property type="evidence" value="ECO:0007669"/>
    <property type="project" value="InterPro"/>
</dbReference>
<evidence type="ECO:0000256" key="1">
    <source>
        <dbReference type="ARBA" id="ARBA00004123"/>
    </source>
</evidence>
<dbReference type="Proteomes" id="UP000005018">
    <property type="component" value="Chromosome 5"/>
</dbReference>
<dbReference type="GeneID" id="14540804"/>
<dbReference type="InterPro" id="IPR036882">
    <property type="entry name" value="Alba-like_dom_sf"/>
</dbReference>
<dbReference type="PANTHER" id="PTHR28256:SF1">
    <property type="entry name" value="RIBONUCLEASES P_MRP PROTEIN SUBUNIT POP7"/>
    <property type="match status" value="1"/>
</dbReference>
<proteinExistence type="predicted"/>
<dbReference type="KEGG" id="cot:CORT_0E02660"/>
<dbReference type="AlphaFoldDB" id="H8X7R7"/>
<evidence type="ECO:0000313" key="4">
    <source>
        <dbReference type="EMBL" id="CCG23853.1"/>
    </source>
</evidence>
<keyword evidence="2" id="KW-0819">tRNA processing</keyword>
<evidence type="ECO:0000256" key="2">
    <source>
        <dbReference type="ARBA" id="ARBA00022694"/>
    </source>
</evidence>
<dbReference type="HOGENOM" id="CLU_133944_0_0_1"/>
<dbReference type="GO" id="GO:0004526">
    <property type="term" value="F:ribonuclease P activity"/>
    <property type="evidence" value="ECO:0007669"/>
    <property type="project" value="TreeGrafter"/>
</dbReference>
<dbReference type="GO" id="GO:0000171">
    <property type="term" value="F:ribonuclease MRP activity"/>
    <property type="evidence" value="ECO:0007669"/>
    <property type="project" value="TreeGrafter"/>
</dbReference>
<dbReference type="GO" id="GO:0006364">
    <property type="term" value="P:rRNA processing"/>
    <property type="evidence" value="ECO:0007669"/>
    <property type="project" value="TreeGrafter"/>
</dbReference>
<organism evidence="4 5">
    <name type="scientific">Candida orthopsilosis (strain 90-125)</name>
    <name type="common">Yeast</name>
    <dbReference type="NCBI Taxonomy" id="1136231"/>
    <lineage>
        <taxon>Eukaryota</taxon>
        <taxon>Fungi</taxon>
        <taxon>Dikarya</taxon>
        <taxon>Ascomycota</taxon>
        <taxon>Saccharomycotina</taxon>
        <taxon>Pichiomycetes</taxon>
        <taxon>Debaryomycetaceae</taxon>
        <taxon>Candida/Lodderomyces clade</taxon>
        <taxon>Candida</taxon>
    </lineage>
</organism>
<dbReference type="OrthoDB" id="5416589at2759"/>
<dbReference type="GO" id="GO:0003723">
    <property type="term" value="F:RNA binding"/>
    <property type="evidence" value="ECO:0007669"/>
    <property type="project" value="TreeGrafter"/>
</dbReference>
<evidence type="ECO:0000256" key="3">
    <source>
        <dbReference type="ARBA" id="ARBA00023242"/>
    </source>
</evidence>
<protein>
    <submittedName>
        <fullName evidence="4">Pop7 protein</fullName>
    </submittedName>
</protein>
<dbReference type="Pfam" id="PF12328">
    <property type="entry name" value="Rpp20"/>
    <property type="match status" value="1"/>
</dbReference>
<accession>H8X7R7</accession>
<gene>
    <name evidence="4" type="ORF">CORT_0E02660</name>
</gene>
<dbReference type="PANTHER" id="PTHR28256">
    <property type="entry name" value="RIBONUCLEASES P/MRP PROTEIN SUBUNIT POP7"/>
    <property type="match status" value="1"/>
</dbReference>
<comment type="subcellular location">
    <subcellularLocation>
        <location evidence="1">Nucleus</location>
    </subcellularLocation>
</comment>
<dbReference type="EMBL" id="HE681723">
    <property type="protein sequence ID" value="CCG23853.1"/>
    <property type="molecule type" value="Genomic_DNA"/>
</dbReference>
<sequence>MVNRIEGKHIKHSPQTRRLTETQYNSKFLVKSSTPFISAIKQISKQLARFSKSQGTQRKFQNDQYKKVKYITVKGMGKTIEKTLKLAMHFQSLGYKVDILTGSVKVLDEFERKAIVHSDDDGDEGIGREDCETEYRKRMVSSVEARIWLHRE</sequence>
<keyword evidence="5" id="KW-1185">Reference proteome</keyword>
<dbReference type="GO" id="GO:0034965">
    <property type="term" value="P:intronic box C/D snoRNA processing"/>
    <property type="evidence" value="ECO:0007669"/>
    <property type="project" value="TreeGrafter"/>
</dbReference>
<dbReference type="Gene3D" id="3.30.110.20">
    <property type="entry name" value="Alba-like domain"/>
    <property type="match status" value="1"/>
</dbReference>
<dbReference type="InterPro" id="IPR014612">
    <property type="entry name" value="Pop7/Rpp20"/>
</dbReference>
<dbReference type="RefSeq" id="XP_003869984.1">
    <property type="nucleotide sequence ID" value="XM_003869935.1"/>
</dbReference>
<evidence type="ECO:0000313" key="5">
    <source>
        <dbReference type="Proteomes" id="UP000005018"/>
    </source>
</evidence>
<dbReference type="GO" id="GO:0005655">
    <property type="term" value="C:nucleolar ribonuclease P complex"/>
    <property type="evidence" value="ECO:0007669"/>
    <property type="project" value="InterPro"/>
</dbReference>
<dbReference type="InterPro" id="IPR020241">
    <property type="entry name" value="RNase_P/MRP_Pop7_fungi"/>
</dbReference>
<keyword evidence="3" id="KW-0539">Nucleus</keyword>